<accession>A0A0V0YJ29</accession>
<dbReference type="GO" id="GO:0046983">
    <property type="term" value="F:protein dimerization activity"/>
    <property type="evidence" value="ECO:0007669"/>
    <property type="project" value="InterPro"/>
</dbReference>
<dbReference type="GO" id="GO:0000978">
    <property type="term" value="F:RNA polymerase II cis-regulatory region sequence-specific DNA binding"/>
    <property type="evidence" value="ECO:0007669"/>
    <property type="project" value="TreeGrafter"/>
</dbReference>
<keyword evidence="2" id="KW-0805">Transcription regulation</keyword>
<dbReference type="STRING" id="6337.A0A0V0YJ29"/>
<feature type="region of interest" description="Disordered" evidence="6">
    <location>
        <begin position="1"/>
        <end position="28"/>
    </location>
</feature>
<evidence type="ECO:0000256" key="5">
    <source>
        <dbReference type="ARBA" id="ARBA00023242"/>
    </source>
</evidence>
<feature type="transmembrane region" description="Helical" evidence="7">
    <location>
        <begin position="223"/>
        <end position="242"/>
    </location>
</feature>
<feature type="region of interest" description="Disordered" evidence="6">
    <location>
        <begin position="33"/>
        <end position="52"/>
    </location>
</feature>
<evidence type="ECO:0000256" key="6">
    <source>
        <dbReference type="SAM" id="MobiDB-lite"/>
    </source>
</evidence>
<dbReference type="Pfam" id="PF00010">
    <property type="entry name" value="HLH"/>
    <property type="match status" value="1"/>
</dbReference>
<dbReference type="EMBL" id="JYDU01000010">
    <property type="protein sequence ID" value="KRY00093.1"/>
    <property type="molecule type" value="Genomic_DNA"/>
</dbReference>
<evidence type="ECO:0000259" key="8">
    <source>
        <dbReference type="PROSITE" id="PS50888"/>
    </source>
</evidence>
<sequence length="556" mass="58667">MKNANDQRCQLDIEDNDENDDCSDPDYESKVRVCNKSSTPMKESTGSNSVPPNATAAAAAAAAAHAAAAHVAAAAAATTTVVTTKHHGRHHRLDPEKRLRREIANSNERRRMQSINAGFQALKAMLPRREEEKMSKAAILQQTAEHVHSLNCKVADMTKKLVKLQKACDSKGSQAEPLLEEGELVDVGVQTSQSLLNENNKCPEAMAGVGGGSSRKRLRSCRGILFLFIVIYFVYNSCSFSHSGSDSAGIVRPISKSSVACQTDFTDNTSVEFKYMKHQIIELRIAYDNERQLRLLREKQYRSLEMNHFNSLSQVSGVSMLDFPVNGCHQAALLPVGSGFAPAVQVPFSAPAAVVTSSLPTVQSPFLTVSQAAESANVVHVSPQTSGTQGMASAVFGPSALAAVSAMLSPTTVSVSGWNAAAAAAHSSDSAGCFSSSFANISVAAAAVAAAAAAAAPPPPPPPLPPPPPPATLAVANHGNFLNSGQVTVPHTKGLGSIIDAVRLLEGDHLFNDEQPSTEENNTKADNTAAASSCCQKEMSNNFPKREPPSDGQCSL</sequence>
<reference evidence="9 10" key="1">
    <citation type="submission" date="2015-01" db="EMBL/GenBank/DDBJ databases">
        <title>Evolution of Trichinella species and genotypes.</title>
        <authorList>
            <person name="Korhonen P.K."/>
            <person name="Edoardo P."/>
            <person name="Giuseppe L.R."/>
            <person name="Gasser R.B."/>
        </authorList>
    </citation>
    <scope>NUCLEOTIDE SEQUENCE [LARGE SCALE GENOMIC DNA]</scope>
    <source>
        <strain evidence="9">ISS141</strain>
    </source>
</reference>
<keyword evidence="4" id="KW-0804">Transcription</keyword>
<keyword evidence="7" id="KW-0472">Membrane</keyword>
<feature type="compositionally biased region" description="Acidic residues" evidence="6">
    <location>
        <begin position="12"/>
        <end position="26"/>
    </location>
</feature>
<dbReference type="CDD" id="cd11419">
    <property type="entry name" value="bHLHzip_TFAP4"/>
    <property type="match status" value="1"/>
</dbReference>
<name>A0A0V0YJ29_TRIPS</name>
<evidence type="ECO:0000256" key="1">
    <source>
        <dbReference type="ARBA" id="ARBA00004123"/>
    </source>
</evidence>
<comment type="caution">
    <text evidence="9">The sequence shown here is derived from an EMBL/GenBank/DDBJ whole genome shotgun (WGS) entry which is preliminary data.</text>
</comment>
<feature type="domain" description="BHLH" evidence="8">
    <location>
        <begin position="99"/>
        <end position="150"/>
    </location>
</feature>
<dbReference type="AlphaFoldDB" id="A0A0V0YJ29"/>
<evidence type="ECO:0000313" key="10">
    <source>
        <dbReference type="Proteomes" id="UP000054815"/>
    </source>
</evidence>
<keyword evidence="7" id="KW-0812">Transmembrane</keyword>
<evidence type="ECO:0000256" key="2">
    <source>
        <dbReference type="ARBA" id="ARBA00023015"/>
    </source>
</evidence>
<dbReference type="SUPFAM" id="SSF47459">
    <property type="entry name" value="HLH, helix-loop-helix DNA-binding domain"/>
    <property type="match status" value="1"/>
</dbReference>
<evidence type="ECO:0000256" key="3">
    <source>
        <dbReference type="ARBA" id="ARBA00023125"/>
    </source>
</evidence>
<dbReference type="InterPro" id="IPR036638">
    <property type="entry name" value="HLH_DNA-bd_sf"/>
</dbReference>
<organism evidence="9 10">
    <name type="scientific">Trichinella pseudospiralis</name>
    <name type="common">Parasitic roundworm</name>
    <dbReference type="NCBI Taxonomy" id="6337"/>
    <lineage>
        <taxon>Eukaryota</taxon>
        <taxon>Metazoa</taxon>
        <taxon>Ecdysozoa</taxon>
        <taxon>Nematoda</taxon>
        <taxon>Enoplea</taxon>
        <taxon>Dorylaimia</taxon>
        <taxon>Trichinellida</taxon>
        <taxon>Trichinellidae</taxon>
        <taxon>Trichinella</taxon>
    </lineage>
</organism>
<keyword evidence="5" id="KW-0539">Nucleus</keyword>
<dbReference type="PROSITE" id="PS50888">
    <property type="entry name" value="BHLH"/>
    <property type="match status" value="1"/>
</dbReference>
<dbReference type="PANTHER" id="PTHR15741">
    <property type="entry name" value="BASIC HELIX-LOOP-HELIX ZIP TRANSCRIPTION FACTOR"/>
    <property type="match status" value="1"/>
</dbReference>
<dbReference type="InterPro" id="IPR011598">
    <property type="entry name" value="bHLH_dom"/>
</dbReference>
<protein>
    <submittedName>
        <fullName evidence="9">Helix-loop-helix protein 11</fullName>
    </submittedName>
</protein>
<keyword evidence="3" id="KW-0238">DNA-binding</keyword>
<evidence type="ECO:0000313" key="9">
    <source>
        <dbReference type="EMBL" id="KRY00093.1"/>
    </source>
</evidence>
<keyword evidence="7" id="KW-1133">Transmembrane helix</keyword>
<evidence type="ECO:0000256" key="4">
    <source>
        <dbReference type="ARBA" id="ARBA00023163"/>
    </source>
</evidence>
<dbReference type="SMART" id="SM00353">
    <property type="entry name" value="HLH"/>
    <property type="match status" value="1"/>
</dbReference>
<dbReference type="GO" id="GO:0005634">
    <property type="term" value="C:nucleus"/>
    <property type="evidence" value="ECO:0007669"/>
    <property type="project" value="UniProtKB-SubCell"/>
</dbReference>
<dbReference type="InterPro" id="IPR052207">
    <property type="entry name" value="Max-like/E-box_TFs"/>
</dbReference>
<comment type="subcellular location">
    <subcellularLocation>
        <location evidence="1">Nucleus</location>
    </subcellularLocation>
</comment>
<feature type="compositionally biased region" description="Polar residues" evidence="6">
    <location>
        <begin position="35"/>
        <end position="52"/>
    </location>
</feature>
<evidence type="ECO:0000256" key="7">
    <source>
        <dbReference type="SAM" id="Phobius"/>
    </source>
</evidence>
<dbReference type="Proteomes" id="UP000054815">
    <property type="component" value="Unassembled WGS sequence"/>
</dbReference>
<feature type="region of interest" description="Disordered" evidence="6">
    <location>
        <begin position="512"/>
        <end position="556"/>
    </location>
</feature>
<dbReference type="Gene3D" id="4.10.280.10">
    <property type="entry name" value="Helix-loop-helix DNA-binding domain"/>
    <property type="match status" value="1"/>
</dbReference>
<gene>
    <name evidence="9" type="primary">hlh-11</name>
    <name evidence="9" type="ORF">T4E_12158</name>
</gene>
<dbReference type="GO" id="GO:0000981">
    <property type="term" value="F:DNA-binding transcription factor activity, RNA polymerase II-specific"/>
    <property type="evidence" value="ECO:0007669"/>
    <property type="project" value="TreeGrafter"/>
</dbReference>
<proteinExistence type="predicted"/>
<feature type="compositionally biased region" description="Polar residues" evidence="6">
    <location>
        <begin position="514"/>
        <end position="543"/>
    </location>
</feature>
<dbReference type="PANTHER" id="PTHR15741:SF27">
    <property type="entry name" value="TRANSCRIPTION FACTOR AP-4"/>
    <property type="match status" value="1"/>
</dbReference>